<dbReference type="RefSeq" id="WP_304420565.1">
    <property type="nucleotide sequence ID" value="NZ_JANCMU010000003.1"/>
</dbReference>
<dbReference type="Proteomes" id="UP001152599">
    <property type="component" value="Unassembled WGS sequence"/>
</dbReference>
<sequence>MWVRNTLAILAGLAVAMTLIMLAITANKVWFDELDNIVLSQKGDVFYYWQSVIKQAPTNFFIALLVSCGVGATIGGVVTAYLVENARQAYALFLGLILFLMAVADIIIFTDHPTWYEIGLFIIFFPFSWLGGKIVDELMKNKLMPNDK</sequence>
<feature type="transmembrane region" description="Helical" evidence="1">
    <location>
        <begin position="60"/>
        <end position="83"/>
    </location>
</feature>
<protein>
    <submittedName>
        <fullName evidence="2">Uncharacterized protein</fullName>
    </submittedName>
</protein>
<keyword evidence="3" id="KW-1185">Reference proteome</keyword>
<feature type="transmembrane region" description="Helical" evidence="1">
    <location>
        <begin position="7"/>
        <end position="26"/>
    </location>
</feature>
<proteinExistence type="predicted"/>
<comment type="caution">
    <text evidence="2">The sequence shown here is derived from an EMBL/GenBank/DDBJ whole genome shotgun (WGS) entry which is preliminary data.</text>
</comment>
<keyword evidence="1" id="KW-1133">Transmembrane helix</keyword>
<keyword evidence="1" id="KW-0472">Membrane</keyword>
<evidence type="ECO:0000313" key="2">
    <source>
        <dbReference type="EMBL" id="MDG4946057.1"/>
    </source>
</evidence>
<reference evidence="2" key="1">
    <citation type="submission" date="2022-07" db="EMBL/GenBank/DDBJ databases">
        <title>Description and genome-wide analysis of Profundicola chukchiensis gen. nov., sp. nov., marine bacteria isolated from bottom sediments of the Chukchi Sea.</title>
        <authorList>
            <person name="Romanenko L."/>
            <person name="Otstavnykh N."/>
            <person name="Kurilenko V."/>
            <person name="Eremeev V."/>
            <person name="Velansky P."/>
            <person name="Mikhailov V."/>
            <person name="Isaeva M."/>
        </authorList>
    </citation>
    <scope>NUCLEOTIDE SEQUENCE</scope>
    <source>
        <strain evidence="2">KMM 9713</strain>
    </source>
</reference>
<name>A0A9X4MYQ6_9FLAO</name>
<feature type="transmembrane region" description="Helical" evidence="1">
    <location>
        <begin position="90"/>
        <end position="109"/>
    </location>
</feature>
<accession>A0A9X4MYQ6</accession>
<dbReference type="EMBL" id="JANCMU010000003">
    <property type="protein sequence ID" value="MDG4946057.1"/>
    <property type="molecule type" value="Genomic_DNA"/>
</dbReference>
<gene>
    <name evidence="2" type="ORF">NMK71_06495</name>
</gene>
<evidence type="ECO:0000256" key="1">
    <source>
        <dbReference type="SAM" id="Phobius"/>
    </source>
</evidence>
<evidence type="ECO:0000313" key="3">
    <source>
        <dbReference type="Proteomes" id="UP001152599"/>
    </source>
</evidence>
<keyword evidence="1" id="KW-0812">Transmembrane</keyword>
<feature type="transmembrane region" description="Helical" evidence="1">
    <location>
        <begin position="115"/>
        <end position="135"/>
    </location>
</feature>
<dbReference type="AlphaFoldDB" id="A0A9X4MYQ6"/>
<organism evidence="2 3">
    <name type="scientific">Profundicola chukchiensis</name>
    <dbReference type="NCBI Taxonomy" id="2961959"/>
    <lineage>
        <taxon>Bacteria</taxon>
        <taxon>Pseudomonadati</taxon>
        <taxon>Bacteroidota</taxon>
        <taxon>Flavobacteriia</taxon>
        <taxon>Flavobacteriales</taxon>
        <taxon>Weeksellaceae</taxon>
        <taxon>Profundicola</taxon>
    </lineage>
</organism>